<evidence type="ECO:0000313" key="1">
    <source>
        <dbReference type="EMBL" id="SPP98458.1"/>
    </source>
</evidence>
<name>A0A2U3QAM6_9BRAD</name>
<organism evidence="1 2">
    <name type="scientific">Bradyrhizobium vignae</name>
    <dbReference type="NCBI Taxonomy" id="1549949"/>
    <lineage>
        <taxon>Bacteria</taxon>
        <taxon>Pseudomonadati</taxon>
        <taxon>Pseudomonadota</taxon>
        <taxon>Alphaproteobacteria</taxon>
        <taxon>Hyphomicrobiales</taxon>
        <taxon>Nitrobacteraceae</taxon>
        <taxon>Bradyrhizobium</taxon>
    </lineage>
</organism>
<dbReference type="EMBL" id="LS398110">
    <property type="protein sequence ID" value="SPP98458.1"/>
    <property type="molecule type" value="Genomic_DNA"/>
</dbReference>
<dbReference type="AlphaFoldDB" id="A0A2U3QAM6"/>
<evidence type="ECO:0000313" key="2">
    <source>
        <dbReference type="Proteomes" id="UP000246085"/>
    </source>
</evidence>
<dbReference type="Proteomes" id="UP000246085">
    <property type="component" value="Chromosome BRAD3257"/>
</dbReference>
<accession>A0A2U3QAM6</accession>
<proteinExistence type="predicted"/>
<reference evidence="1 2" key="1">
    <citation type="submission" date="2018-03" db="EMBL/GenBank/DDBJ databases">
        <authorList>
            <person name="Gully D."/>
        </authorList>
    </citation>
    <scope>NUCLEOTIDE SEQUENCE [LARGE SCALE GENOMIC DNA]</scope>
    <source>
        <strain evidence="1">ORS3257</strain>
    </source>
</reference>
<gene>
    <name evidence="1" type="ORF">BRAD3257_7833</name>
</gene>
<sequence>MTTRRTLRVSYRYSLRQAAICTASTRIKSPDPNARHTLWLRLLTSETESAADFVKLHDVSESQINRAMVNDRLLESPAFIY</sequence>
<protein>
    <submittedName>
        <fullName evidence="1">Uncharacterized protein</fullName>
    </submittedName>
</protein>
<dbReference type="KEGG" id="bvz:BRAD3257_7833"/>